<protein>
    <submittedName>
        <fullName evidence="2">Pimeloyl-ACP methyl ester carboxylesterase</fullName>
    </submittedName>
</protein>
<dbReference type="OrthoDB" id="63519at2"/>
<gene>
    <name evidence="2" type="ORF">SAMN04490239_4540</name>
</gene>
<dbReference type="InterPro" id="IPR000073">
    <property type="entry name" value="AB_hydrolase_1"/>
</dbReference>
<dbReference type="InterPro" id="IPR050471">
    <property type="entry name" value="AB_hydrolase"/>
</dbReference>
<dbReference type="Proteomes" id="UP000183561">
    <property type="component" value="Unassembled WGS sequence"/>
</dbReference>
<dbReference type="Gene3D" id="3.40.50.1820">
    <property type="entry name" value="alpha/beta hydrolase"/>
    <property type="match status" value="1"/>
</dbReference>
<evidence type="ECO:0000313" key="3">
    <source>
        <dbReference type="Proteomes" id="UP000183561"/>
    </source>
</evidence>
<sequence length="261" mass="27290">MTVANTEPTSATFEVATRHGQQVAVHVSGSGNPVVLLNGLARPMASWSAFTPVLGERMIVSFDAPGVGASKTPKLPLSMQALSDVVADVLDAVGVARADVVGFSHGGAIAQQFAFSSPERVRRLALLSTSCGRGATPGSGKKLWATTIDQRNPRHWGLARTVGALWQVAAVANWSSIPLLGSISAPTLVVGGEYDRIVPPTNSHLLATRIPNAVISVVPAGHDLQRPDVANPVAMRVLRFLDGPVPEDMAVDDDAGLSPCW</sequence>
<feature type="domain" description="AB hydrolase-1" evidence="1">
    <location>
        <begin position="159"/>
        <end position="225"/>
    </location>
</feature>
<evidence type="ECO:0000313" key="2">
    <source>
        <dbReference type="EMBL" id="SEC55919.1"/>
    </source>
</evidence>
<proteinExistence type="predicted"/>
<dbReference type="PANTHER" id="PTHR43433:SF5">
    <property type="entry name" value="AB HYDROLASE-1 DOMAIN-CONTAINING PROTEIN"/>
    <property type="match status" value="1"/>
</dbReference>
<evidence type="ECO:0000259" key="1">
    <source>
        <dbReference type="Pfam" id="PF00561"/>
    </source>
</evidence>
<organism evidence="2 3">
    <name type="scientific">Rhodococcus koreensis</name>
    <dbReference type="NCBI Taxonomy" id="99653"/>
    <lineage>
        <taxon>Bacteria</taxon>
        <taxon>Bacillati</taxon>
        <taxon>Actinomycetota</taxon>
        <taxon>Actinomycetes</taxon>
        <taxon>Mycobacteriales</taxon>
        <taxon>Nocardiaceae</taxon>
        <taxon>Rhodococcus</taxon>
    </lineage>
</organism>
<dbReference type="PRINTS" id="PR00111">
    <property type="entry name" value="ABHYDROLASE"/>
</dbReference>
<reference evidence="3" key="1">
    <citation type="submission" date="2016-10" db="EMBL/GenBank/DDBJ databases">
        <authorList>
            <person name="Varghese N."/>
            <person name="Submissions S."/>
        </authorList>
    </citation>
    <scope>NUCLEOTIDE SEQUENCE [LARGE SCALE GENOMIC DNA]</scope>
    <source>
        <strain evidence="3">DSM 44498</strain>
    </source>
</reference>
<dbReference type="PANTHER" id="PTHR43433">
    <property type="entry name" value="HYDROLASE, ALPHA/BETA FOLD FAMILY PROTEIN"/>
    <property type="match status" value="1"/>
</dbReference>
<name>A0A1H4THV5_9NOCA</name>
<dbReference type="GO" id="GO:0003824">
    <property type="term" value="F:catalytic activity"/>
    <property type="evidence" value="ECO:0007669"/>
    <property type="project" value="UniProtKB-ARBA"/>
</dbReference>
<feature type="domain" description="AB hydrolase-1" evidence="1">
    <location>
        <begin position="32"/>
        <end position="129"/>
    </location>
</feature>
<dbReference type="EMBL" id="FNSV01000005">
    <property type="protein sequence ID" value="SEC55919.1"/>
    <property type="molecule type" value="Genomic_DNA"/>
</dbReference>
<dbReference type="InterPro" id="IPR029058">
    <property type="entry name" value="AB_hydrolase_fold"/>
</dbReference>
<accession>A0A1H4THV5</accession>
<dbReference type="RefSeq" id="WP_143051414.1">
    <property type="nucleotide sequence ID" value="NZ_FNSV01000005.1"/>
</dbReference>
<dbReference type="SUPFAM" id="SSF53474">
    <property type="entry name" value="alpha/beta-Hydrolases"/>
    <property type="match status" value="1"/>
</dbReference>
<dbReference type="AlphaFoldDB" id="A0A1H4THV5"/>
<dbReference type="Pfam" id="PF00561">
    <property type="entry name" value="Abhydrolase_1"/>
    <property type="match status" value="2"/>
</dbReference>
<keyword evidence="3" id="KW-1185">Reference proteome</keyword>